<sequence>MSTTVFARAEESVLRPLEMGSSSDSAFFGAFAHKVEAAYMAWAQARFGPGVITSKEDGAGLGGRAADQASVVDLLAVRAETLN</sequence>
<dbReference type="RefSeq" id="WP_348948654.1">
    <property type="nucleotide sequence ID" value="NZ_JBDZYD010000002.1"/>
</dbReference>
<dbReference type="EMBL" id="JBDZYD010000002">
    <property type="protein sequence ID" value="MEQ0558958.1"/>
    <property type="molecule type" value="Genomic_DNA"/>
</dbReference>
<comment type="caution">
    <text evidence="1">The sequence shown here is derived from an EMBL/GenBank/DDBJ whole genome shotgun (WGS) entry which is preliminary data.</text>
</comment>
<accession>A0ABV0L9G6</accession>
<dbReference type="Proteomes" id="UP001440984">
    <property type="component" value="Unassembled WGS sequence"/>
</dbReference>
<evidence type="ECO:0000313" key="2">
    <source>
        <dbReference type="Proteomes" id="UP001440984"/>
    </source>
</evidence>
<proteinExistence type="predicted"/>
<organism evidence="1 2">
    <name type="scientific">Amycolatopsis melonis</name>
    <dbReference type="NCBI Taxonomy" id="3156488"/>
    <lineage>
        <taxon>Bacteria</taxon>
        <taxon>Bacillati</taxon>
        <taxon>Actinomycetota</taxon>
        <taxon>Actinomycetes</taxon>
        <taxon>Pseudonocardiales</taxon>
        <taxon>Pseudonocardiaceae</taxon>
        <taxon>Amycolatopsis</taxon>
    </lineage>
</organism>
<gene>
    <name evidence="1" type="ORF">ABJI51_07740</name>
</gene>
<reference evidence="1 2" key="1">
    <citation type="submission" date="2024-05" db="EMBL/GenBank/DDBJ databases">
        <authorList>
            <person name="Zhao H."/>
            <person name="Xu Y."/>
            <person name="Lin S."/>
            <person name="Spain J.C."/>
            <person name="Zhou N.-Y."/>
        </authorList>
    </citation>
    <scope>NUCLEOTIDE SEQUENCE [LARGE SCALE GENOMIC DNA]</scope>
    <source>
        <strain evidence="1 2">NEAU-NG30</strain>
    </source>
</reference>
<evidence type="ECO:0000313" key="1">
    <source>
        <dbReference type="EMBL" id="MEQ0558958.1"/>
    </source>
</evidence>
<protein>
    <submittedName>
        <fullName evidence="1">Uncharacterized protein</fullName>
    </submittedName>
</protein>
<keyword evidence="2" id="KW-1185">Reference proteome</keyword>
<name>A0ABV0L9G6_9PSEU</name>